<dbReference type="PANTHER" id="PTHR43273">
    <property type="entry name" value="ANAEROBIC SULFATASE-MATURATING ENZYME HOMOLOG ASLB-RELATED"/>
    <property type="match status" value="1"/>
</dbReference>
<dbReference type="InterPro" id="IPR013785">
    <property type="entry name" value="Aldolase_TIM"/>
</dbReference>
<reference evidence="9 10" key="2">
    <citation type="submission" date="2017-12" db="EMBL/GenBank/DDBJ databases">
        <title>Genome sequence of Rhizobium sullae HCNT1 isolated from Sulla coronaria nodules and featuring peculiar denitrification phenotypes.</title>
        <authorList>
            <person name="De Diego-Diaz B."/>
            <person name="Treu L."/>
            <person name="Campanaro S."/>
            <person name="Da Silva Duarte V."/>
            <person name="Basaglia M."/>
            <person name="Favaro L."/>
            <person name="Casella S."/>
            <person name="Squartini A."/>
        </authorList>
    </citation>
    <scope>NUCLEOTIDE SEQUENCE [LARGE SCALE GENOMIC DNA]</scope>
    <source>
        <strain evidence="9 10">HCNT1</strain>
    </source>
</reference>
<proteinExistence type="inferred from homology"/>
<dbReference type="EMBL" id="PIQN01000005">
    <property type="protein sequence ID" value="PKA44142.1"/>
    <property type="molecule type" value="Genomic_DNA"/>
</dbReference>
<dbReference type="Gene3D" id="3.20.20.70">
    <property type="entry name" value="Aldolase class I"/>
    <property type="match status" value="1"/>
</dbReference>
<gene>
    <name evidence="9" type="ORF">CWR43_07540</name>
</gene>
<evidence type="ECO:0000259" key="8">
    <source>
        <dbReference type="PROSITE" id="PS51918"/>
    </source>
</evidence>
<dbReference type="Proteomes" id="UP000232164">
    <property type="component" value="Unassembled WGS sequence"/>
</dbReference>
<evidence type="ECO:0000256" key="7">
    <source>
        <dbReference type="SAM" id="MobiDB-lite"/>
    </source>
</evidence>
<dbReference type="GO" id="GO:0016491">
    <property type="term" value="F:oxidoreductase activity"/>
    <property type="evidence" value="ECO:0007669"/>
    <property type="project" value="InterPro"/>
</dbReference>
<reference evidence="9 10" key="1">
    <citation type="submission" date="2017-11" db="EMBL/GenBank/DDBJ databases">
        <authorList>
            <person name="Han C.G."/>
        </authorList>
    </citation>
    <scope>NUCLEOTIDE SEQUENCE [LARGE SCALE GENOMIC DNA]</scope>
    <source>
        <strain evidence="9 10">HCNT1</strain>
    </source>
</reference>
<dbReference type="AlphaFoldDB" id="A0A2N0DDF6"/>
<evidence type="ECO:0000256" key="6">
    <source>
        <dbReference type="ARBA" id="ARBA00023601"/>
    </source>
</evidence>
<dbReference type="Pfam" id="PF04055">
    <property type="entry name" value="Radical_SAM"/>
    <property type="match status" value="1"/>
</dbReference>
<dbReference type="SFLD" id="SFLDS00029">
    <property type="entry name" value="Radical_SAM"/>
    <property type="match status" value="1"/>
</dbReference>
<evidence type="ECO:0000313" key="10">
    <source>
        <dbReference type="Proteomes" id="UP000232164"/>
    </source>
</evidence>
<comment type="cofactor">
    <cofactor evidence="1">
        <name>[4Fe-4S] cluster</name>
        <dbReference type="ChEBI" id="CHEBI:49883"/>
    </cofactor>
</comment>
<keyword evidence="4" id="KW-0408">Iron</keyword>
<dbReference type="STRING" id="1041146.GCA_000427985_01167"/>
<evidence type="ECO:0000256" key="2">
    <source>
        <dbReference type="ARBA" id="ARBA00022691"/>
    </source>
</evidence>
<dbReference type="NCBIfam" id="TIGR04085">
    <property type="entry name" value="rSAM_more_4Fe4S"/>
    <property type="match status" value="1"/>
</dbReference>
<evidence type="ECO:0000256" key="3">
    <source>
        <dbReference type="ARBA" id="ARBA00022723"/>
    </source>
</evidence>
<dbReference type="PANTHER" id="PTHR43273:SF3">
    <property type="entry name" value="ANAEROBIC SULFATASE-MATURATING ENZYME HOMOLOG ASLB-RELATED"/>
    <property type="match status" value="1"/>
</dbReference>
<dbReference type="SFLD" id="SFLDG01384">
    <property type="entry name" value="thioether_bond_formation_requi"/>
    <property type="match status" value="1"/>
</dbReference>
<dbReference type="CDD" id="cd01335">
    <property type="entry name" value="Radical_SAM"/>
    <property type="match status" value="1"/>
</dbReference>
<keyword evidence="3" id="KW-0479">Metal-binding</keyword>
<protein>
    <submittedName>
        <fullName evidence="9">Radical SAM protein</fullName>
    </submittedName>
</protein>
<comment type="caution">
    <text evidence="9">The sequence shown here is derived from an EMBL/GenBank/DDBJ whole genome shotgun (WGS) entry which is preliminary data.</text>
</comment>
<feature type="region of interest" description="Disordered" evidence="7">
    <location>
        <begin position="1"/>
        <end position="25"/>
    </location>
</feature>
<dbReference type="InterPro" id="IPR023885">
    <property type="entry name" value="4Fe4S-binding_SPASM_dom"/>
</dbReference>
<dbReference type="SUPFAM" id="SSF102114">
    <property type="entry name" value="Radical SAM enzymes"/>
    <property type="match status" value="1"/>
</dbReference>
<evidence type="ECO:0000256" key="1">
    <source>
        <dbReference type="ARBA" id="ARBA00001966"/>
    </source>
</evidence>
<evidence type="ECO:0000256" key="4">
    <source>
        <dbReference type="ARBA" id="ARBA00023004"/>
    </source>
</evidence>
<dbReference type="InterPro" id="IPR058240">
    <property type="entry name" value="rSAM_sf"/>
</dbReference>
<accession>A0A2N0DDF6</accession>
<keyword evidence="2" id="KW-0949">S-adenosyl-L-methionine</keyword>
<dbReference type="InterPro" id="IPR007197">
    <property type="entry name" value="rSAM"/>
</dbReference>
<dbReference type="SFLD" id="SFLDG01067">
    <property type="entry name" value="SPASM/twitch_domain_containing"/>
    <property type="match status" value="1"/>
</dbReference>
<dbReference type="PROSITE" id="PS51918">
    <property type="entry name" value="RADICAL_SAM"/>
    <property type="match status" value="1"/>
</dbReference>
<name>A0A2N0DDF6_RHISU</name>
<dbReference type="GO" id="GO:0046872">
    <property type="term" value="F:metal ion binding"/>
    <property type="evidence" value="ECO:0007669"/>
    <property type="project" value="UniProtKB-KW"/>
</dbReference>
<keyword evidence="5" id="KW-0411">Iron-sulfur</keyword>
<sequence length="466" mass="51811">MRLDSQLQEGAGDASPADGVEPTGLTITSRDDVVALRAGLKSFMDMLNDDEKSIFGSLLFADAKPTIHQRLSLPEEAVLNRRERAMLRQIEQTPVDETPARSPSMIIVMKATRLCNLRCTYCHAWREGPGHVMSFAVLARTIRDALQAPGARHIEFVWHGGEATLLGVKFYRKALWLQQRYAPKGTSFSNAIQTNAVDISDDMLEFLRDYSISIGVSIDGPPAINDTRRVDVNGAGTSRRILATLRRLRQKGVKHGLLAVIDSEIAAMPARELLDYFVLTGARSLDILNALPENDESCNVIGTYIPWPEYVKFMCHLYEVWRDEYQDRLEIRTFISLLNKVANREHGLCIFAGDCQGKYLTIESNGNIAACDKYVGDDNYLYGNIFKGSLNRSLAGSQNLKRAKAELDCYKTGSSQCQWYSVCTGGCPHDRKTSRRLLNDTSGCCGLGPLLSLMEKDTARGTICLP</sequence>
<evidence type="ECO:0000313" key="9">
    <source>
        <dbReference type="EMBL" id="PKA44142.1"/>
    </source>
</evidence>
<dbReference type="InterPro" id="IPR023867">
    <property type="entry name" value="Sulphatase_maturase_rSAM"/>
</dbReference>
<organism evidence="9 10">
    <name type="scientific">Rhizobium sullae</name>
    <name type="common">Rhizobium hedysari</name>
    <dbReference type="NCBI Taxonomy" id="50338"/>
    <lineage>
        <taxon>Bacteria</taxon>
        <taxon>Pseudomonadati</taxon>
        <taxon>Pseudomonadota</taxon>
        <taxon>Alphaproteobacteria</taxon>
        <taxon>Hyphomicrobiales</taxon>
        <taxon>Rhizobiaceae</taxon>
        <taxon>Rhizobium/Agrobacterium group</taxon>
        <taxon>Rhizobium</taxon>
    </lineage>
</organism>
<dbReference type="SFLD" id="SFLDG01072">
    <property type="entry name" value="dehydrogenase_like"/>
    <property type="match status" value="1"/>
</dbReference>
<dbReference type="SFLD" id="SFLDG01386">
    <property type="entry name" value="main_SPASM_domain-containing"/>
    <property type="match status" value="1"/>
</dbReference>
<evidence type="ECO:0000256" key="5">
    <source>
        <dbReference type="ARBA" id="ARBA00023014"/>
    </source>
</evidence>
<comment type="similarity">
    <text evidence="6">Belongs to the radical SAM superfamily. Anaerobic sulfatase-maturating enzyme family.</text>
</comment>
<feature type="domain" description="Radical SAM core" evidence="8">
    <location>
        <begin position="101"/>
        <end position="332"/>
    </location>
</feature>
<dbReference type="GO" id="GO:0051536">
    <property type="term" value="F:iron-sulfur cluster binding"/>
    <property type="evidence" value="ECO:0007669"/>
    <property type="project" value="UniProtKB-KW"/>
</dbReference>